<dbReference type="AlphaFoldDB" id="A0A4Y2IZ83"/>
<evidence type="ECO:0000313" key="2">
    <source>
        <dbReference type="Proteomes" id="UP000499080"/>
    </source>
</evidence>
<sequence>MPTPYGKVIHSLCERLSKVETDEHPDFDKDDNKPEDVLEEIFLIMKERFSEHYLESEGDGDSGNEDVINLELFSSKMAHSVGEQKLC</sequence>
<dbReference type="EMBL" id="BGPR01003019">
    <property type="protein sequence ID" value="GBM82579.1"/>
    <property type="molecule type" value="Genomic_DNA"/>
</dbReference>
<keyword evidence="2" id="KW-1185">Reference proteome</keyword>
<evidence type="ECO:0000313" key="1">
    <source>
        <dbReference type="EMBL" id="GBM82579.1"/>
    </source>
</evidence>
<comment type="caution">
    <text evidence="1">The sequence shown here is derived from an EMBL/GenBank/DDBJ whole genome shotgun (WGS) entry which is preliminary data.</text>
</comment>
<organism evidence="1 2">
    <name type="scientific">Araneus ventricosus</name>
    <name type="common">Orbweaver spider</name>
    <name type="synonym">Epeira ventricosa</name>
    <dbReference type="NCBI Taxonomy" id="182803"/>
    <lineage>
        <taxon>Eukaryota</taxon>
        <taxon>Metazoa</taxon>
        <taxon>Ecdysozoa</taxon>
        <taxon>Arthropoda</taxon>
        <taxon>Chelicerata</taxon>
        <taxon>Arachnida</taxon>
        <taxon>Araneae</taxon>
        <taxon>Araneomorphae</taxon>
        <taxon>Entelegynae</taxon>
        <taxon>Araneoidea</taxon>
        <taxon>Araneidae</taxon>
        <taxon>Araneus</taxon>
    </lineage>
</organism>
<proteinExistence type="predicted"/>
<protein>
    <submittedName>
        <fullName evidence="1">Uncharacterized protein</fullName>
    </submittedName>
</protein>
<reference evidence="1 2" key="1">
    <citation type="journal article" date="2019" name="Sci. Rep.">
        <title>Orb-weaving spider Araneus ventricosus genome elucidates the spidroin gene catalogue.</title>
        <authorList>
            <person name="Kono N."/>
            <person name="Nakamura H."/>
            <person name="Ohtoshi R."/>
            <person name="Moran D.A.P."/>
            <person name="Shinohara A."/>
            <person name="Yoshida Y."/>
            <person name="Fujiwara M."/>
            <person name="Mori M."/>
            <person name="Tomita M."/>
            <person name="Arakawa K."/>
        </authorList>
    </citation>
    <scope>NUCLEOTIDE SEQUENCE [LARGE SCALE GENOMIC DNA]</scope>
</reference>
<accession>A0A4Y2IZ83</accession>
<gene>
    <name evidence="1" type="ORF">AVEN_208183_1</name>
</gene>
<dbReference type="Proteomes" id="UP000499080">
    <property type="component" value="Unassembled WGS sequence"/>
</dbReference>
<name>A0A4Y2IZ83_ARAVE</name>